<accession>A0A0R0M3X3</accession>
<evidence type="ECO:0000313" key="1">
    <source>
        <dbReference type="EMBL" id="KRH94821.1"/>
    </source>
</evidence>
<protein>
    <submittedName>
        <fullName evidence="1">Uncharacterized protein</fullName>
    </submittedName>
</protein>
<comment type="caution">
    <text evidence="1">The sequence shown here is derived from an EMBL/GenBank/DDBJ whole genome shotgun (WGS) entry which is preliminary data.</text>
</comment>
<dbReference type="Proteomes" id="UP000051530">
    <property type="component" value="Unassembled WGS sequence"/>
</dbReference>
<organism evidence="1 2">
    <name type="scientific">Pseudoloma neurophilia</name>
    <dbReference type="NCBI Taxonomy" id="146866"/>
    <lineage>
        <taxon>Eukaryota</taxon>
        <taxon>Fungi</taxon>
        <taxon>Fungi incertae sedis</taxon>
        <taxon>Microsporidia</taxon>
        <taxon>Pseudoloma</taxon>
    </lineage>
</organism>
<gene>
    <name evidence="1" type="ORF">M153_1310005524</name>
</gene>
<sequence length="234" mass="27254">MKDYIKKKYRHKESVENVNLLLVNYVAKSKIQDSKPNGHDGYDSRKFESSMAASSSNFMSRQISEEPIAANYVENICNKKEKTGKQFVFTAAFTYDKDGIHLETNTEGDHKDFFEVVAHQAIKKILEMVKEVSPLTYIAIRIPYEVGKNLIDFFRWYKKMRSELKKMKKAKTSVKRAIFANDFSERAASEEIRPSKAVLTSLQRIPSVEEVQQELQRHFSEREFKKIRSFSESD</sequence>
<dbReference type="VEuPathDB" id="MicrosporidiaDB:M153_1310005524"/>
<dbReference type="EMBL" id="LGUB01000027">
    <property type="protein sequence ID" value="KRH94821.1"/>
    <property type="molecule type" value="Genomic_DNA"/>
</dbReference>
<reference evidence="1 2" key="1">
    <citation type="submission" date="2015-07" db="EMBL/GenBank/DDBJ databases">
        <title>The genome of Pseudoloma neurophilia, a relevant intracellular parasite of the zebrafish.</title>
        <authorList>
            <person name="Ndikumana S."/>
            <person name="Pelin A."/>
            <person name="Sanders J."/>
            <person name="Corradi N."/>
        </authorList>
    </citation>
    <scope>NUCLEOTIDE SEQUENCE [LARGE SCALE GENOMIC DNA]</scope>
    <source>
        <strain evidence="1 2">MK1</strain>
    </source>
</reference>
<proteinExistence type="predicted"/>
<evidence type="ECO:0000313" key="2">
    <source>
        <dbReference type="Proteomes" id="UP000051530"/>
    </source>
</evidence>
<keyword evidence="2" id="KW-1185">Reference proteome</keyword>
<name>A0A0R0M3X3_9MICR</name>
<dbReference type="AlphaFoldDB" id="A0A0R0M3X3"/>